<reference evidence="3 4" key="1">
    <citation type="submission" date="2020-08" db="EMBL/GenBank/DDBJ databases">
        <title>Genomic Encyclopedia of Type Strains, Phase III (KMG-III): the genomes of soil and plant-associated and newly described type strains.</title>
        <authorList>
            <person name="Whitman W."/>
        </authorList>
    </citation>
    <scope>NUCLEOTIDE SEQUENCE [LARGE SCALE GENOMIC DNA]</scope>
    <source>
        <strain evidence="3 4">CECT 8693</strain>
    </source>
</reference>
<evidence type="ECO:0000313" key="4">
    <source>
        <dbReference type="Proteomes" id="UP000567067"/>
    </source>
</evidence>
<dbReference type="SUPFAM" id="SSF51182">
    <property type="entry name" value="RmlC-like cupins"/>
    <property type="match status" value="1"/>
</dbReference>
<comment type="caution">
    <text evidence="3">The sequence shown here is derived from an EMBL/GenBank/DDBJ whole genome shotgun (WGS) entry which is preliminary data.</text>
</comment>
<dbReference type="AlphaFoldDB" id="A0A7W3SX91"/>
<dbReference type="Pfam" id="PF02311">
    <property type="entry name" value="AraC_binding"/>
    <property type="match status" value="1"/>
</dbReference>
<dbReference type="EMBL" id="JACJIP010000038">
    <property type="protein sequence ID" value="MBA9087911.1"/>
    <property type="molecule type" value="Genomic_DNA"/>
</dbReference>
<dbReference type="CDD" id="cd02208">
    <property type="entry name" value="cupin_RmlC-like"/>
    <property type="match status" value="1"/>
</dbReference>
<proteinExistence type="predicted"/>
<dbReference type="RefSeq" id="WP_182539164.1">
    <property type="nucleotide sequence ID" value="NZ_JACJIP010000038.1"/>
</dbReference>
<protein>
    <recommendedName>
        <fullName evidence="2">AraC-type arabinose-binding/dimerisation domain-containing protein</fullName>
    </recommendedName>
</protein>
<keyword evidence="1" id="KW-0238">DNA-binding</keyword>
<dbReference type="Gene3D" id="1.10.10.60">
    <property type="entry name" value="Homeodomain-like"/>
    <property type="match status" value="1"/>
</dbReference>
<feature type="domain" description="AraC-type arabinose-binding/dimerisation" evidence="2">
    <location>
        <begin position="35"/>
        <end position="93"/>
    </location>
</feature>
<accession>A0A7W3SX91</accession>
<dbReference type="InterPro" id="IPR011051">
    <property type="entry name" value="RmlC_Cupin_sf"/>
</dbReference>
<evidence type="ECO:0000256" key="1">
    <source>
        <dbReference type="ARBA" id="ARBA00023125"/>
    </source>
</evidence>
<gene>
    <name evidence="3" type="ORF">FHR92_004404</name>
</gene>
<dbReference type="GO" id="GO:0003677">
    <property type="term" value="F:DNA binding"/>
    <property type="evidence" value="ECO:0007669"/>
    <property type="project" value="UniProtKB-KW"/>
</dbReference>
<organism evidence="3 4">
    <name type="scientific">Fontibacillus solani</name>
    <dbReference type="NCBI Taxonomy" id="1572857"/>
    <lineage>
        <taxon>Bacteria</taxon>
        <taxon>Bacillati</taxon>
        <taxon>Bacillota</taxon>
        <taxon>Bacilli</taxon>
        <taxon>Bacillales</taxon>
        <taxon>Paenibacillaceae</taxon>
        <taxon>Fontibacillus</taxon>
    </lineage>
</organism>
<evidence type="ECO:0000313" key="3">
    <source>
        <dbReference type="EMBL" id="MBA9087911.1"/>
    </source>
</evidence>
<name>A0A7W3SX91_9BACL</name>
<dbReference type="Gene3D" id="2.60.120.10">
    <property type="entry name" value="Jelly Rolls"/>
    <property type="match status" value="1"/>
</dbReference>
<dbReference type="InterPro" id="IPR014710">
    <property type="entry name" value="RmlC-like_jellyroll"/>
</dbReference>
<keyword evidence="4" id="KW-1185">Reference proteome</keyword>
<dbReference type="GO" id="GO:0006355">
    <property type="term" value="P:regulation of DNA-templated transcription"/>
    <property type="evidence" value="ECO:0007669"/>
    <property type="project" value="InterPro"/>
</dbReference>
<sequence length="263" mass="30529">MRIDTMPLDSTLFENIQHGQLDFPIQYYVDELHKFNNYKVPLHWHFELEFFVARGGNVLVQVGQHQIKLQANDGIFISRNTLHSFEQINEDEICECPVIVFSAELIAPHTSILYKKCIMPILGDKNLPYVVLHAQEKWHKEILIKLDYIFALLQRYGAESIYGSFPILDFDIDSISDVGFEMQVQCLLNQIWLLFALPVVTTDKRELHSQVRLQNMISFIQKNYMNPVTLEDISNSTNISKSEVPRCFHSYLECSSRVTSLTV</sequence>
<evidence type="ECO:0000259" key="2">
    <source>
        <dbReference type="Pfam" id="PF02311"/>
    </source>
</evidence>
<dbReference type="InterPro" id="IPR003313">
    <property type="entry name" value="AraC-bd"/>
</dbReference>
<dbReference type="Proteomes" id="UP000567067">
    <property type="component" value="Unassembled WGS sequence"/>
</dbReference>